<dbReference type="AlphaFoldDB" id="A0A7Z0TV46"/>
<dbReference type="RefSeq" id="WP_180545709.1">
    <property type="nucleotide sequence ID" value="NZ_JACCJZ010000019.1"/>
</dbReference>
<accession>A0A7Z0TV46</accession>
<reference evidence="1 2" key="1">
    <citation type="submission" date="2020-07" db="EMBL/GenBank/DDBJ databases">
        <title>isolation of Luteimonas sp. SJ-16.</title>
        <authorList>
            <person name="Huang X.-X."/>
            <person name="Xu L."/>
            <person name="Sun J.-Q."/>
        </authorList>
    </citation>
    <scope>NUCLEOTIDE SEQUENCE [LARGE SCALE GENOMIC DNA]</scope>
    <source>
        <strain evidence="1 2">SJ-16</strain>
    </source>
</reference>
<dbReference type="EMBL" id="JACCJZ010000019">
    <property type="protein sequence ID" value="NYZ63486.1"/>
    <property type="molecule type" value="Genomic_DNA"/>
</dbReference>
<dbReference type="Pfam" id="PF11731">
    <property type="entry name" value="Cdd1"/>
    <property type="match status" value="1"/>
</dbReference>
<keyword evidence="2" id="KW-1185">Reference proteome</keyword>
<comment type="caution">
    <text evidence="1">The sequence shown here is derived from an EMBL/GenBank/DDBJ whole genome shotgun (WGS) entry which is preliminary data.</text>
</comment>
<dbReference type="InterPro" id="IPR021725">
    <property type="entry name" value="Cdd1"/>
</dbReference>
<name>A0A7Z0TV46_9GAMM</name>
<organism evidence="1 2">
    <name type="scientific">Luteimonas deserti</name>
    <dbReference type="NCBI Taxonomy" id="2752306"/>
    <lineage>
        <taxon>Bacteria</taxon>
        <taxon>Pseudomonadati</taxon>
        <taxon>Pseudomonadota</taxon>
        <taxon>Gammaproteobacteria</taxon>
        <taxon>Lysobacterales</taxon>
        <taxon>Lysobacteraceae</taxon>
        <taxon>Luteimonas</taxon>
    </lineage>
</organism>
<evidence type="ECO:0000313" key="1">
    <source>
        <dbReference type="EMBL" id="NYZ63486.1"/>
    </source>
</evidence>
<proteinExistence type="predicted"/>
<gene>
    <name evidence="1" type="ORF">H0E82_12065</name>
</gene>
<protein>
    <submittedName>
        <fullName evidence="1">Helix-hairpin-helix domain-containing protein</fullName>
    </submittedName>
</protein>
<sequence length="96" mass="10855">MNPAKVVREKVRRFTDLPNIGPAGAKDFEVIGFSEPGQLVGKDPFELYQSLCSITGVRHDPCVLDVFMSVTSFLQGGPPQPWWNFTEQRKRQYGQL</sequence>
<evidence type="ECO:0000313" key="2">
    <source>
        <dbReference type="Proteomes" id="UP000589896"/>
    </source>
</evidence>
<dbReference type="Proteomes" id="UP000589896">
    <property type="component" value="Unassembled WGS sequence"/>
</dbReference>